<dbReference type="RefSeq" id="WP_066233402.1">
    <property type="nucleotide sequence ID" value="NZ_JARTFQ010000003.1"/>
</dbReference>
<organism evidence="7 8">
    <name type="scientific">Metabacillus fastidiosus</name>
    <dbReference type="NCBI Taxonomy" id="1458"/>
    <lineage>
        <taxon>Bacteria</taxon>
        <taxon>Bacillati</taxon>
        <taxon>Bacillota</taxon>
        <taxon>Bacilli</taxon>
        <taxon>Bacillales</taxon>
        <taxon>Bacillaceae</taxon>
        <taxon>Metabacillus</taxon>
    </lineage>
</organism>
<dbReference type="Proteomes" id="UP001342826">
    <property type="component" value="Unassembled WGS sequence"/>
</dbReference>
<dbReference type="Pfam" id="PF00990">
    <property type="entry name" value="GGDEF"/>
    <property type="match status" value="1"/>
</dbReference>
<evidence type="ECO:0000256" key="3">
    <source>
        <dbReference type="ARBA" id="ARBA00023136"/>
    </source>
</evidence>
<dbReference type="InterPro" id="IPR050469">
    <property type="entry name" value="Diguanylate_Cyclase"/>
</dbReference>
<sequence>MNLNSLGKLGNRLLSSIIVSALIIVILVITCTVSVRLFLNINIQGQRALDNIEESANNLFKSLIDQETGQRGYNLSKDSTFLEPYYEGMKIFSENSKDLREKTEDFPDLHIEVKQVVQKGEYWQENYGEPLVNLTLEGKHPTVQLLKEGKKALDDFRYTTSDFSKKVEAQRSNVRNTMNKRINMALTALVIILIGIIFINLLINYQILKSVIKPIIELSSSVKCYTDHNFSKGIPVYRKRDELFELIKNIDLMRTELSQSITSLKLKVNYDELTGLYNRRYFNEFIITEWELAKKNSFNFSLILFDIDHYKNFNDTYGHLAGDECLKTISECIQVYNAEPLSFAARYGGEEFVVLLPQGTEHEALSVAENIKTAILDLKIPHRSSPVNEYVTVSIGVASVIPIGEMASNEIISMADEALYKSKQNGRNKVTKYMSKSQYSDVNPV</sequence>
<dbReference type="InterPro" id="IPR043128">
    <property type="entry name" value="Rev_trsase/Diguanyl_cyclase"/>
</dbReference>
<dbReference type="EMBL" id="JARTFS010000021">
    <property type="protein sequence ID" value="MED4404002.1"/>
    <property type="molecule type" value="Genomic_DNA"/>
</dbReference>
<evidence type="ECO:0000259" key="6">
    <source>
        <dbReference type="PROSITE" id="PS50887"/>
    </source>
</evidence>
<keyword evidence="7" id="KW-0548">Nucleotidyltransferase</keyword>
<dbReference type="PANTHER" id="PTHR45138">
    <property type="entry name" value="REGULATORY COMPONENTS OF SENSORY TRANSDUCTION SYSTEM"/>
    <property type="match status" value="1"/>
</dbReference>
<feature type="domain" description="HAMP" evidence="5">
    <location>
        <begin position="209"/>
        <end position="262"/>
    </location>
</feature>
<dbReference type="PANTHER" id="PTHR45138:SF9">
    <property type="entry name" value="DIGUANYLATE CYCLASE DGCM-RELATED"/>
    <property type="match status" value="1"/>
</dbReference>
<keyword evidence="2" id="KW-1003">Cell membrane</keyword>
<comment type="caution">
    <text evidence="7">The sequence shown here is derived from an EMBL/GenBank/DDBJ whole genome shotgun (WGS) entry which is preliminary data.</text>
</comment>
<dbReference type="Pfam" id="PF05227">
    <property type="entry name" value="CHASE3"/>
    <property type="match status" value="1"/>
</dbReference>
<feature type="transmembrane region" description="Helical" evidence="4">
    <location>
        <begin position="182"/>
        <end position="203"/>
    </location>
</feature>
<dbReference type="SUPFAM" id="SSF158472">
    <property type="entry name" value="HAMP domain-like"/>
    <property type="match status" value="1"/>
</dbReference>
<comment type="subcellular location">
    <subcellularLocation>
        <location evidence="1">Cell membrane</location>
    </subcellularLocation>
</comment>
<dbReference type="InterPro" id="IPR007891">
    <property type="entry name" value="CHASE3"/>
</dbReference>
<dbReference type="SMART" id="SM00304">
    <property type="entry name" value="HAMP"/>
    <property type="match status" value="1"/>
</dbReference>
<evidence type="ECO:0000259" key="5">
    <source>
        <dbReference type="PROSITE" id="PS50885"/>
    </source>
</evidence>
<keyword evidence="4" id="KW-1133">Transmembrane helix</keyword>
<gene>
    <name evidence="7" type="ORF">P9271_22195</name>
</gene>
<dbReference type="CDD" id="cd01949">
    <property type="entry name" value="GGDEF"/>
    <property type="match status" value="1"/>
</dbReference>
<proteinExistence type="predicted"/>
<evidence type="ECO:0000256" key="1">
    <source>
        <dbReference type="ARBA" id="ARBA00004236"/>
    </source>
</evidence>
<reference evidence="7 8" key="1">
    <citation type="submission" date="2023-03" db="EMBL/GenBank/DDBJ databases">
        <title>Bacillus Genome Sequencing.</title>
        <authorList>
            <person name="Dunlap C."/>
        </authorList>
    </citation>
    <scope>NUCLEOTIDE SEQUENCE [LARGE SCALE GENOMIC DNA]</scope>
    <source>
        <strain evidence="7 8">NRS-1717</strain>
    </source>
</reference>
<evidence type="ECO:0000313" key="8">
    <source>
        <dbReference type="Proteomes" id="UP001342826"/>
    </source>
</evidence>
<feature type="domain" description="GGDEF" evidence="6">
    <location>
        <begin position="298"/>
        <end position="435"/>
    </location>
</feature>
<feature type="transmembrane region" description="Helical" evidence="4">
    <location>
        <begin position="13"/>
        <end position="39"/>
    </location>
</feature>
<keyword evidence="3 4" id="KW-0472">Membrane</keyword>
<evidence type="ECO:0000256" key="4">
    <source>
        <dbReference type="SAM" id="Phobius"/>
    </source>
</evidence>
<accession>A0ABU6P3S5</accession>
<dbReference type="SMART" id="SM00267">
    <property type="entry name" value="GGDEF"/>
    <property type="match status" value="1"/>
</dbReference>
<protein>
    <submittedName>
        <fullName evidence="7">Diguanylate cyclase</fullName>
        <ecNumber evidence="7">2.7.7.65</ecNumber>
    </submittedName>
</protein>
<evidence type="ECO:0000313" key="7">
    <source>
        <dbReference type="EMBL" id="MED4404002.1"/>
    </source>
</evidence>
<keyword evidence="8" id="KW-1185">Reference proteome</keyword>
<dbReference type="NCBIfam" id="TIGR00254">
    <property type="entry name" value="GGDEF"/>
    <property type="match status" value="1"/>
</dbReference>
<dbReference type="PROSITE" id="PS50887">
    <property type="entry name" value="GGDEF"/>
    <property type="match status" value="1"/>
</dbReference>
<name>A0ABU6P3S5_9BACI</name>
<dbReference type="Gene3D" id="3.30.70.270">
    <property type="match status" value="1"/>
</dbReference>
<dbReference type="SUPFAM" id="SSF55073">
    <property type="entry name" value="Nucleotide cyclase"/>
    <property type="match status" value="1"/>
</dbReference>
<keyword evidence="7" id="KW-0808">Transferase</keyword>
<dbReference type="InterPro" id="IPR000160">
    <property type="entry name" value="GGDEF_dom"/>
</dbReference>
<keyword evidence="4" id="KW-0812">Transmembrane</keyword>
<dbReference type="InterPro" id="IPR003660">
    <property type="entry name" value="HAMP_dom"/>
</dbReference>
<dbReference type="PROSITE" id="PS50885">
    <property type="entry name" value="HAMP"/>
    <property type="match status" value="1"/>
</dbReference>
<dbReference type="InterPro" id="IPR029787">
    <property type="entry name" value="Nucleotide_cyclase"/>
</dbReference>
<dbReference type="GO" id="GO:0052621">
    <property type="term" value="F:diguanylate cyclase activity"/>
    <property type="evidence" value="ECO:0007669"/>
    <property type="project" value="UniProtKB-EC"/>
</dbReference>
<evidence type="ECO:0000256" key="2">
    <source>
        <dbReference type="ARBA" id="ARBA00022475"/>
    </source>
</evidence>
<dbReference type="EC" id="2.7.7.65" evidence="7"/>
<dbReference type="GeneID" id="301142465"/>
<dbReference type="Gene3D" id="6.10.340.10">
    <property type="match status" value="1"/>
</dbReference>